<keyword evidence="1" id="KW-1133">Transmembrane helix</keyword>
<evidence type="ECO:0000313" key="3">
    <source>
        <dbReference type="Proteomes" id="UP000234914"/>
    </source>
</evidence>
<evidence type="ECO:0000313" key="2">
    <source>
        <dbReference type="EMBL" id="PKZ68289.1"/>
    </source>
</evidence>
<dbReference type="EMBL" id="PKJS01000011">
    <property type="protein sequence ID" value="PKZ68289.1"/>
    <property type="molecule type" value="Genomic_DNA"/>
</dbReference>
<dbReference type="RefSeq" id="WP_101964759.1">
    <property type="nucleotide sequence ID" value="NZ_JAHXPO010000020.1"/>
</dbReference>
<gene>
    <name evidence="2" type="ORF">CYJ96_09100</name>
</gene>
<protein>
    <submittedName>
        <fullName evidence="2">Uncharacterized protein</fullName>
    </submittedName>
</protein>
<organism evidence="2 3">
    <name type="scientific">Faucicola osloensis</name>
    <name type="common">Moraxella osloensis</name>
    <dbReference type="NCBI Taxonomy" id="34062"/>
    <lineage>
        <taxon>Bacteria</taxon>
        <taxon>Pseudomonadati</taxon>
        <taxon>Pseudomonadota</taxon>
        <taxon>Gammaproteobacteria</taxon>
        <taxon>Moraxellales</taxon>
        <taxon>Moraxellaceae</taxon>
        <taxon>Faucicola</taxon>
    </lineage>
</organism>
<name>A0A2I1RGM7_FAUOS</name>
<proteinExistence type="predicted"/>
<dbReference type="AlphaFoldDB" id="A0A2I1RGM7"/>
<evidence type="ECO:0000256" key="1">
    <source>
        <dbReference type="SAM" id="Phobius"/>
    </source>
</evidence>
<accession>A0A2I1RGM7</accession>
<keyword evidence="1" id="KW-0472">Membrane</keyword>
<keyword evidence="1" id="KW-0812">Transmembrane</keyword>
<reference evidence="2 3" key="1">
    <citation type="submission" date="2017-12" db="EMBL/GenBank/DDBJ databases">
        <title>Phylogenetic diversity of female urinary microbiome.</title>
        <authorList>
            <person name="Thomas-White K."/>
            <person name="Wolfe A.J."/>
        </authorList>
    </citation>
    <scope>NUCLEOTIDE SEQUENCE [LARGE SCALE GENOMIC DNA]</scope>
    <source>
        <strain evidence="2 3">UMB0416</strain>
    </source>
</reference>
<feature type="transmembrane region" description="Helical" evidence="1">
    <location>
        <begin position="6"/>
        <end position="25"/>
    </location>
</feature>
<comment type="caution">
    <text evidence="2">The sequence shown here is derived from an EMBL/GenBank/DDBJ whole genome shotgun (WGS) entry which is preliminary data.</text>
</comment>
<dbReference type="Proteomes" id="UP000234914">
    <property type="component" value="Unassembled WGS sequence"/>
</dbReference>
<sequence length="95" mass="10795">MSDAMMVLIISTVVGLISTIFWRWVSTVSDGSKDNTKKVDDLRTDLNSFKLEVSQNYQSKADAHRDMQTIMEALREIKTEVKEVGNKLDKKADKT</sequence>